<keyword evidence="5" id="KW-0560">Oxidoreductase</keyword>
<dbReference type="GO" id="GO:0016705">
    <property type="term" value="F:oxidoreductase activity, acting on paired donors, with incorporation or reduction of molecular oxygen"/>
    <property type="evidence" value="ECO:0007669"/>
    <property type="project" value="InterPro"/>
</dbReference>
<evidence type="ECO:0000313" key="8">
    <source>
        <dbReference type="EMBL" id="KAF0915075.1"/>
    </source>
</evidence>
<dbReference type="InterPro" id="IPR001128">
    <property type="entry name" value="Cyt_P450"/>
</dbReference>
<dbReference type="Proteomes" id="UP000479710">
    <property type="component" value="Unassembled WGS sequence"/>
</dbReference>
<keyword evidence="9" id="KW-1185">Reference proteome</keyword>
<evidence type="ECO:0000256" key="3">
    <source>
        <dbReference type="ARBA" id="ARBA00022723"/>
    </source>
</evidence>
<comment type="caution">
    <text evidence="8">The sequence shown here is derived from an EMBL/GenBank/DDBJ whole genome shotgun (WGS) entry which is preliminary data.</text>
</comment>
<dbReference type="AlphaFoldDB" id="A0A6G1DQF6"/>
<keyword evidence="3" id="KW-0479">Metal-binding</keyword>
<name>A0A6G1DQF6_9ORYZ</name>
<protein>
    <recommendedName>
        <fullName evidence="10">Cytochrome P450</fullName>
    </recommendedName>
</protein>
<dbReference type="GO" id="GO:0020037">
    <property type="term" value="F:heme binding"/>
    <property type="evidence" value="ECO:0007669"/>
    <property type="project" value="InterPro"/>
</dbReference>
<evidence type="ECO:0000256" key="6">
    <source>
        <dbReference type="ARBA" id="ARBA00023004"/>
    </source>
</evidence>
<dbReference type="OrthoDB" id="694341at2759"/>
<dbReference type="InterPro" id="IPR036396">
    <property type="entry name" value="Cyt_P450_sf"/>
</dbReference>
<dbReference type="PRINTS" id="PR00463">
    <property type="entry name" value="EP450I"/>
</dbReference>
<dbReference type="InterPro" id="IPR002401">
    <property type="entry name" value="Cyt_P450_E_grp-I"/>
</dbReference>
<dbReference type="EMBL" id="SPHZ02000006">
    <property type="protein sequence ID" value="KAF0915075.1"/>
    <property type="molecule type" value="Genomic_DNA"/>
</dbReference>
<feature type="transmembrane region" description="Helical" evidence="7">
    <location>
        <begin position="6"/>
        <end position="23"/>
    </location>
</feature>
<keyword evidence="7" id="KW-0472">Membrane</keyword>
<gene>
    <name evidence="8" type="ORF">E2562_033191</name>
</gene>
<reference evidence="8 9" key="1">
    <citation type="submission" date="2019-11" db="EMBL/GenBank/DDBJ databases">
        <title>Whole genome sequence of Oryza granulata.</title>
        <authorList>
            <person name="Li W."/>
        </authorList>
    </citation>
    <scope>NUCLEOTIDE SEQUENCE [LARGE SCALE GENOMIC DNA]</scope>
    <source>
        <strain evidence="9">cv. Menghai</strain>
        <tissue evidence="8">Leaf</tissue>
    </source>
</reference>
<evidence type="ECO:0000256" key="2">
    <source>
        <dbReference type="ARBA" id="ARBA00022692"/>
    </source>
</evidence>
<sequence length="242" mass="27141">MDKAYIVIFSIVILFLLVDYLRCRRGGGRRDGKGMLQLPPSPPAIPFFGHLHLIEKPLHAVLSRLAERHGPVFSLRFGSRDAVVVSSPECARQCFTENDLCFANRPQFPSQLPVTFNGTALGFTNYGRHWRNLRHIATVQTARRVSSMSGIISGEVRPMVRRMYRAAAAAPDGVARVQLKRRLFELSLSVLMEAIAQTKTTRPEADADTDMSVEAQEFKHVLDELNPLLGAANLWDYLPELQ</sequence>
<keyword evidence="2 7" id="KW-0812">Transmembrane</keyword>
<evidence type="ECO:0000256" key="7">
    <source>
        <dbReference type="SAM" id="Phobius"/>
    </source>
</evidence>
<accession>A0A6G1DQF6</accession>
<dbReference type="PANTHER" id="PTHR47947:SF23">
    <property type="entry name" value="CYTOCHROME P450 FAMILY PROTEIN, EXPRESSED"/>
    <property type="match status" value="1"/>
</dbReference>
<dbReference type="SUPFAM" id="SSF48264">
    <property type="entry name" value="Cytochrome P450"/>
    <property type="match status" value="1"/>
</dbReference>
<dbReference type="InterPro" id="IPR050651">
    <property type="entry name" value="Plant_Cytochrome_P450_Monoox"/>
</dbReference>
<organism evidence="8 9">
    <name type="scientific">Oryza meyeriana var. granulata</name>
    <dbReference type="NCBI Taxonomy" id="110450"/>
    <lineage>
        <taxon>Eukaryota</taxon>
        <taxon>Viridiplantae</taxon>
        <taxon>Streptophyta</taxon>
        <taxon>Embryophyta</taxon>
        <taxon>Tracheophyta</taxon>
        <taxon>Spermatophyta</taxon>
        <taxon>Magnoliopsida</taxon>
        <taxon>Liliopsida</taxon>
        <taxon>Poales</taxon>
        <taxon>Poaceae</taxon>
        <taxon>BOP clade</taxon>
        <taxon>Oryzoideae</taxon>
        <taxon>Oryzeae</taxon>
        <taxon>Oryzinae</taxon>
        <taxon>Oryza</taxon>
        <taxon>Oryza meyeriana</taxon>
    </lineage>
</organism>
<evidence type="ECO:0000313" key="9">
    <source>
        <dbReference type="Proteomes" id="UP000479710"/>
    </source>
</evidence>
<keyword evidence="4 7" id="KW-1133">Transmembrane helix</keyword>
<dbReference type="Pfam" id="PF00067">
    <property type="entry name" value="p450"/>
    <property type="match status" value="1"/>
</dbReference>
<dbReference type="EMBL" id="SPHZ02000006">
    <property type="protein sequence ID" value="KAF0915073.1"/>
    <property type="molecule type" value="Genomic_DNA"/>
</dbReference>
<dbReference type="EMBL" id="SPHZ02000006">
    <property type="protein sequence ID" value="KAF0915072.1"/>
    <property type="molecule type" value="Genomic_DNA"/>
</dbReference>
<evidence type="ECO:0000256" key="4">
    <source>
        <dbReference type="ARBA" id="ARBA00022989"/>
    </source>
</evidence>
<keyword evidence="1" id="KW-0349">Heme</keyword>
<keyword evidence="6" id="KW-0408">Iron</keyword>
<dbReference type="PANTHER" id="PTHR47947">
    <property type="entry name" value="CYTOCHROME P450 82C3-RELATED"/>
    <property type="match status" value="1"/>
</dbReference>
<proteinExistence type="predicted"/>
<evidence type="ECO:0000256" key="1">
    <source>
        <dbReference type="ARBA" id="ARBA00022617"/>
    </source>
</evidence>
<dbReference type="Gene3D" id="1.10.630.10">
    <property type="entry name" value="Cytochrome P450"/>
    <property type="match status" value="1"/>
</dbReference>
<evidence type="ECO:0008006" key="10">
    <source>
        <dbReference type="Google" id="ProtNLM"/>
    </source>
</evidence>
<dbReference type="GO" id="GO:0005506">
    <property type="term" value="F:iron ion binding"/>
    <property type="evidence" value="ECO:0007669"/>
    <property type="project" value="InterPro"/>
</dbReference>
<dbReference type="GO" id="GO:0004497">
    <property type="term" value="F:monooxygenase activity"/>
    <property type="evidence" value="ECO:0007669"/>
    <property type="project" value="InterPro"/>
</dbReference>
<evidence type="ECO:0000256" key="5">
    <source>
        <dbReference type="ARBA" id="ARBA00023002"/>
    </source>
</evidence>
<dbReference type="EMBL" id="SPHZ02000006">
    <property type="protein sequence ID" value="KAF0915074.1"/>
    <property type="molecule type" value="Genomic_DNA"/>
</dbReference>